<evidence type="ECO:0000256" key="4">
    <source>
        <dbReference type="SAM" id="MobiDB-lite"/>
    </source>
</evidence>
<dbReference type="InterPro" id="IPR002073">
    <property type="entry name" value="PDEase_catalytic_dom"/>
</dbReference>
<dbReference type="GO" id="GO:0046872">
    <property type="term" value="F:metal ion binding"/>
    <property type="evidence" value="ECO:0007669"/>
    <property type="project" value="UniProtKB-KW"/>
</dbReference>
<feature type="region of interest" description="Disordered" evidence="4">
    <location>
        <begin position="329"/>
        <end position="353"/>
    </location>
</feature>
<dbReference type="AlphaFoldDB" id="T1KXI2"/>
<dbReference type="PRINTS" id="PR00387">
    <property type="entry name" value="PDIESTERASE1"/>
</dbReference>
<dbReference type="STRING" id="32264.T1KXI2"/>
<dbReference type="PROSITE" id="PS51845">
    <property type="entry name" value="PDEASE_I_2"/>
    <property type="match status" value="1"/>
</dbReference>
<feature type="binding site" evidence="3">
    <location>
        <position position="139"/>
    </location>
    <ligand>
        <name>Zn(2+)</name>
        <dbReference type="ChEBI" id="CHEBI:29105"/>
        <label>1</label>
    </ligand>
</feature>
<dbReference type="Proteomes" id="UP000015104">
    <property type="component" value="Unassembled WGS sequence"/>
</dbReference>
<evidence type="ECO:0000256" key="1">
    <source>
        <dbReference type="ARBA" id="ARBA00022723"/>
    </source>
</evidence>
<name>T1KXI2_TETUR</name>
<reference evidence="6" key="2">
    <citation type="submission" date="2015-06" db="UniProtKB">
        <authorList>
            <consortium name="EnsemblMetazoa"/>
        </authorList>
    </citation>
    <scope>IDENTIFICATION</scope>
</reference>
<proteinExistence type="predicted"/>
<feature type="binding site" evidence="3">
    <location>
        <position position="30"/>
    </location>
    <ligand>
        <name>Zn(2+)</name>
        <dbReference type="ChEBI" id="CHEBI:29105"/>
        <label>1</label>
    </ligand>
</feature>
<dbReference type="GO" id="GO:0004114">
    <property type="term" value="F:3',5'-cyclic-nucleotide phosphodiesterase activity"/>
    <property type="evidence" value="ECO:0007669"/>
    <property type="project" value="InterPro"/>
</dbReference>
<accession>T1KXI2</accession>
<dbReference type="eggNOG" id="KOG3689">
    <property type="taxonomic scope" value="Eukaryota"/>
</dbReference>
<dbReference type="InterPro" id="IPR023174">
    <property type="entry name" value="PDEase_CS"/>
</dbReference>
<dbReference type="HOGENOM" id="CLU_726330_0_0_1"/>
<keyword evidence="7" id="KW-1185">Reference proteome</keyword>
<evidence type="ECO:0000313" key="7">
    <source>
        <dbReference type="Proteomes" id="UP000015104"/>
    </source>
</evidence>
<feature type="binding site" evidence="3">
    <location>
        <position position="29"/>
    </location>
    <ligand>
        <name>Zn(2+)</name>
        <dbReference type="ChEBI" id="CHEBI:29105"/>
        <label>1</label>
    </ligand>
</feature>
<feature type="compositionally biased region" description="Acidic residues" evidence="4">
    <location>
        <begin position="340"/>
        <end position="352"/>
    </location>
</feature>
<dbReference type="GO" id="GO:0007165">
    <property type="term" value="P:signal transduction"/>
    <property type="evidence" value="ECO:0007669"/>
    <property type="project" value="InterPro"/>
</dbReference>
<feature type="binding site" evidence="3">
    <location>
        <position position="30"/>
    </location>
    <ligand>
        <name>Zn(2+)</name>
        <dbReference type="ChEBI" id="CHEBI:29105"/>
        <label>2</label>
    </ligand>
</feature>
<dbReference type="Pfam" id="PF00233">
    <property type="entry name" value="PDEase_I"/>
    <property type="match status" value="1"/>
</dbReference>
<dbReference type="Gene3D" id="1.10.1300.10">
    <property type="entry name" value="3'5'-cyclic nucleotide phosphodiesterase, catalytic domain"/>
    <property type="match status" value="1"/>
</dbReference>
<evidence type="ECO:0000313" key="6">
    <source>
        <dbReference type="EnsemblMetazoa" id="tetur26g00260.1"/>
    </source>
</evidence>
<feature type="compositionally biased region" description="Basic and acidic residues" evidence="4">
    <location>
        <begin position="329"/>
        <end position="339"/>
    </location>
</feature>
<evidence type="ECO:0000256" key="2">
    <source>
        <dbReference type="ARBA" id="ARBA00022801"/>
    </source>
</evidence>
<keyword evidence="2" id="KW-0378">Hydrolase</keyword>
<evidence type="ECO:0000256" key="3">
    <source>
        <dbReference type="PIRSR" id="PIRSR623088-3"/>
    </source>
</evidence>
<dbReference type="EnsemblMetazoa" id="tetur26g00260.1">
    <property type="protein sequence ID" value="tetur26g00260.1"/>
    <property type="gene ID" value="tetur26g00260"/>
</dbReference>
<protein>
    <recommendedName>
        <fullName evidence="5">PDEase domain-containing protein</fullName>
    </recommendedName>
</protein>
<evidence type="ECO:0000259" key="5">
    <source>
        <dbReference type="PROSITE" id="PS51845"/>
    </source>
</evidence>
<organism evidence="6 7">
    <name type="scientific">Tetranychus urticae</name>
    <name type="common">Two-spotted spider mite</name>
    <dbReference type="NCBI Taxonomy" id="32264"/>
    <lineage>
        <taxon>Eukaryota</taxon>
        <taxon>Metazoa</taxon>
        <taxon>Ecdysozoa</taxon>
        <taxon>Arthropoda</taxon>
        <taxon>Chelicerata</taxon>
        <taxon>Arachnida</taxon>
        <taxon>Acari</taxon>
        <taxon>Acariformes</taxon>
        <taxon>Trombidiformes</taxon>
        <taxon>Prostigmata</taxon>
        <taxon>Eleutherengona</taxon>
        <taxon>Raphignathae</taxon>
        <taxon>Tetranychoidea</taxon>
        <taxon>Tetranychidae</taxon>
        <taxon>Tetranychus</taxon>
    </lineage>
</organism>
<sequence length="381" mass="43723">MHCFIEEEKIGQHLTPMEKMCSLLAAVAHDLDHPGVNQHFLIATKSHLASLYNNLSVLESHHWRFAMSCLKESGIFSHFDDNQWSMVQFLLRSLILATDVTQQGNYLRRFRDALQKGTIKMTSPDDRLFVMQIALKCADLGNPGRPWVLSQRWTTQICNEFYRQGDYERQLKMKVTPIFDRRTASVARIQTDFYRNIVSPLYQLWDQFLGSKLSRRIIFNLKFNDSQWVNRLQKVNVKRRHSYETMNEKKRKAKDISKSLDDIMSIEEISLDELKDTPKVGSMDDKGLACCLPILGSPCSSSSLSSSPKVTLEPGRFRGFSGLRKELAMGGDETEHIDSHEDDNEEDEDDEGERIHIGKKQCIGPNGCGTPIWVPLMVHLN</sequence>
<dbReference type="PROSITE" id="PS00126">
    <property type="entry name" value="PDEASE_I_1"/>
    <property type="match status" value="1"/>
</dbReference>
<dbReference type="PANTHER" id="PTHR11347">
    <property type="entry name" value="CYCLIC NUCLEOTIDE PHOSPHODIESTERASE"/>
    <property type="match status" value="1"/>
</dbReference>
<feature type="domain" description="PDEase" evidence="5">
    <location>
        <begin position="1"/>
        <end position="235"/>
    </location>
</feature>
<dbReference type="InterPro" id="IPR023088">
    <property type="entry name" value="PDEase"/>
</dbReference>
<dbReference type="SUPFAM" id="SSF109604">
    <property type="entry name" value="HD-domain/PDEase-like"/>
    <property type="match status" value="1"/>
</dbReference>
<keyword evidence="1 3" id="KW-0479">Metal-binding</keyword>
<reference evidence="7" key="1">
    <citation type="submission" date="2011-08" db="EMBL/GenBank/DDBJ databases">
        <authorList>
            <person name="Rombauts S."/>
        </authorList>
    </citation>
    <scope>NUCLEOTIDE SEQUENCE</scope>
    <source>
        <strain evidence="7">London</strain>
    </source>
</reference>
<dbReference type="EMBL" id="CAEY01000695">
    <property type="status" value="NOT_ANNOTATED_CDS"/>
    <property type="molecule type" value="Genomic_DNA"/>
</dbReference>
<dbReference type="InterPro" id="IPR036971">
    <property type="entry name" value="PDEase_catalytic_dom_sf"/>
</dbReference>